<dbReference type="EMBL" id="CP154795">
    <property type="protein sequence ID" value="XAN08389.1"/>
    <property type="molecule type" value="Genomic_DNA"/>
</dbReference>
<dbReference type="RefSeq" id="WP_425309846.1">
    <property type="nucleotide sequence ID" value="NZ_CP154795.1"/>
</dbReference>
<evidence type="ECO:0000313" key="2">
    <source>
        <dbReference type="Proteomes" id="UP001442841"/>
    </source>
</evidence>
<gene>
    <name evidence="1" type="ORF">AADG42_14125</name>
</gene>
<accession>A0ABZ3FUH9</accession>
<sequence>MWFWKPDAGDIDQTFDTQADAESWLTENYPDLQDAGVSEVTLMEEDRVVYGPMSLDPA</sequence>
<evidence type="ECO:0000313" key="1">
    <source>
        <dbReference type="EMBL" id="XAN08389.1"/>
    </source>
</evidence>
<reference evidence="1 2" key="1">
    <citation type="submission" date="2024-04" db="EMBL/GenBank/DDBJ databases">
        <title>Isolation of an actinomycete strain from pig manure.</title>
        <authorList>
            <person name="Gong T."/>
            <person name="Yu Z."/>
            <person name="An M."/>
            <person name="Wei C."/>
            <person name="Yang W."/>
            <person name="Liu L."/>
        </authorList>
    </citation>
    <scope>NUCLEOTIDE SEQUENCE [LARGE SCALE GENOMIC DNA]</scope>
    <source>
        <strain evidence="1 2">ZF39</strain>
    </source>
</reference>
<organism evidence="1 2">
    <name type="scientific">Ammonicoccus fulvus</name>
    <dbReference type="NCBI Taxonomy" id="3138240"/>
    <lineage>
        <taxon>Bacteria</taxon>
        <taxon>Bacillati</taxon>
        <taxon>Actinomycetota</taxon>
        <taxon>Actinomycetes</taxon>
        <taxon>Propionibacteriales</taxon>
        <taxon>Propionibacteriaceae</taxon>
        <taxon>Ammonicoccus</taxon>
    </lineage>
</organism>
<name>A0ABZ3FUH9_9ACTN</name>
<proteinExistence type="predicted"/>
<dbReference type="Proteomes" id="UP001442841">
    <property type="component" value="Chromosome"/>
</dbReference>
<keyword evidence="2" id="KW-1185">Reference proteome</keyword>
<protein>
    <submittedName>
        <fullName evidence="1">Uncharacterized protein</fullName>
    </submittedName>
</protein>